<evidence type="ECO:0000256" key="2">
    <source>
        <dbReference type="SAM" id="Phobius"/>
    </source>
</evidence>
<feature type="transmembrane region" description="Helical" evidence="2">
    <location>
        <begin position="651"/>
        <end position="669"/>
    </location>
</feature>
<feature type="transmembrane region" description="Helical" evidence="2">
    <location>
        <begin position="739"/>
        <end position="761"/>
    </location>
</feature>
<evidence type="ECO:0000256" key="1">
    <source>
        <dbReference type="SAM" id="MobiDB-lite"/>
    </source>
</evidence>
<keyword evidence="2" id="KW-0812">Transmembrane</keyword>
<feature type="transmembrane region" description="Helical" evidence="2">
    <location>
        <begin position="304"/>
        <end position="326"/>
    </location>
</feature>
<accession>A0A7S4V869</accession>
<proteinExistence type="predicted"/>
<feature type="region of interest" description="Disordered" evidence="1">
    <location>
        <begin position="1"/>
        <end position="47"/>
    </location>
</feature>
<dbReference type="EMBL" id="HBNS01023020">
    <property type="protein sequence ID" value="CAE4613502.1"/>
    <property type="molecule type" value="Transcribed_RNA"/>
</dbReference>
<dbReference type="Pfam" id="PF01764">
    <property type="entry name" value="Lipase_3"/>
    <property type="match status" value="1"/>
</dbReference>
<organism evidence="4">
    <name type="scientific">Ditylum brightwellii</name>
    <dbReference type="NCBI Taxonomy" id="49249"/>
    <lineage>
        <taxon>Eukaryota</taxon>
        <taxon>Sar</taxon>
        <taxon>Stramenopiles</taxon>
        <taxon>Ochrophyta</taxon>
        <taxon>Bacillariophyta</taxon>
        <taxon>Mediophyceae</taxon>
        <taxon>Lithodesmiophycidae</taxon>
        <taxon>Lithodesmiales</taxon>
        <taxon>Lithodesmiaceae</taxon>
        <taxon>Ditylum</taxon>
    </lineage>
</organism>
<feature type="transmembrane region" description="Helical" evidence="2">
    <location>
        <begin position="226"/>
        <end position="252"/>
    </location>
</feature>
<dbReference type="Gene3D" id="3.40.50.1820">
    <property type="entry name" value="alpha/beta hydrolase"/>
    <property type="match status" value="1"/>
</dbReference>
<feature type="transmembrane region" description="Helical" evidence="2">
    <location>
        <begin position="482"/>
        <end position="503"/>
    </location>
</feature>
<dbReference type="SUPFAM" id="SSF53474">
    <property type="entry name" value="alpha/beta-Hydrolases"/>
    <property type="match status" value="1"/>
</dbReference>
<keyword evidence="2" id="KW-1133">Transmembrane helix</keyword>
<keyword evidence="2" id="KW-0472">Membrane</keyword>
<evidence type="ECO:0000313" key="4">
    <source>
        <dbReference type="EMBL" id="CAE4613502.1"/>
    </source>
</evidence>
<feature type="compositionally biased region" description="Acidic residues" evidence="1">
    <location>
        <begin position="26"/>
        <end position="39"/>
    </location>
</feature>
<dbReference type="AlphaFoldDB" id="A0A7S4V869"/>
<feature type="transmembrane region" description="Helical" evidence="2">
    <location>
        <begin position="509"/>
        <end position="527"/>
    </location>
</feature>
<feature type="transmembrane region" description="Helical" evidence="2">
    <location>
        <begin position="264"/>
        <end position="284"/>
    </location>
</feature>
<dbReference type="GO" id="GO:0006629">
    <property type="term" value="P:lipid metabolic process"/>
    <property type="evidence" value="ECO:0007669"/>
    <property type="project" value="InterPro"/>
</dbReference>
<sequence length="1094" mass="122088">MSSGDVEDYVAARQSHTEENSNDSTGDTDDFTENADDSFVENKPKEAKKCRFAPEVSIEGGVSIDRGENAGVKKCRFAVPEDEPEVKKCRFAVPEDKPDVRRPDIRPIDPSLDAGEIEFLDHHSLRTPSCAVRFGGTSVHVYPQRYSQLLLEEREENKYNKREITVKRMSDVSSGLVFLRIVYTLASLFIIGFLFAFVLLLLFHVVLGGLVTELGLTSDMPAKYPLAVAVILSLPTFVNGCSTFLVIAFSFASDTWGGNELMKYASPFSVVVTEWIAFFVYLGIPVLVGSFSLITSHDDWYQNMLLTWFGCILVFAAFYAVCVVYYEVRACFMLARELDVKYECQEYGDGAGVKGILKRAILLRQVHRWSGSKVVSYIARGNDAPGKSTRNVVKNTEKDKHATAVNYDLKAYVGLALAKAACQSFVKVNNPPVRLHSIDEARGVLPVNTSLGWGLEKIYCRNRDQRRIDVVKGPGSISKSMAYSNFVCAIFGRILIVFAIISFLVWMDFGMGIVLVVSLIIVIKCSLELRREYAVFVNYKTLSENKKFEDVITSLRAKTIVANNKGFHKSLINPLQKEELEELFDELPDKENTSGCDYDETCEENEGFYNVKETFRVTRPTAKMCWFFFVTEIMFFFFVPLITFLSSGFVTFGWIFILIGAFSGMRRYLSASVLLEELGTLDLLARSVSESNLRATVRSRRGVVSGRESSVQKWTEMHRISDIIGTISQARSKKVLRTVLFSLLLFFIAIIAVAIATANAAEDTSDTILLRDFKYDGVDNLRYPACVLQKEFLVGGDIQPIAIDYAFASQNAYKSLDTAQDQLDLWFGVKNAAVYNETAVETFKKERGFLGSRSVYGLVEFPSVPGFAVIVVRGTKNAFDFLTDIQIYGAAALLQLVRFLLPAGDAWTPILHRVASFMNILENSSLTNVTPYRETTEFIKYLKEQGRYKQLHITGHSLGGGIAMISGAQTETPAIAISGPNLRLSRLTFQPPVSEEAVNIFTLNYIPRRDIVPMIDDRGDLVQQIQCNTGVNNPFGCHLGGRTVCQLMHDCGSGDRSIPCFCVEDYGFPEPTPRPGTNRTYAEACIEQVPLSVG</sequence>
<dbReference type="InterPro" id="IPR002921">
    <property type="entry name" value="Fungal_lipase-type"/>
</dbReference>
<gene>
    <name evidence="4" type="ORF">DBRI00130_LOCUS18186</name>
</gene>
<evidence type="ECO:0000259" key="3">
    <source>
        <dbReference type="Pfam" id="PF01764"/>
    </source>
</evidence>
<reference evidence="4" key="1">
    <citation type="submission" date="2021-01" db="EMBL/GenBank/DDBJ databases">
        <authorList>
            <person name="Corre E."/>
            <person name="Pelletier E."/>
            <person name="Niang G."/>
            <person name="Scheremetjew M."/>
            <person name="Finn R."/>
            <person name="Kale V."/>
            <person name="Holt S."/>
            <person name="Cochrane G."/>
            <person name="Meng A."/>
            <person name="Brown T."/>
            <person name="Cohen L."/>
        </authorList>
    </citation>
    <scope>NUCLEOTIDE SEQUENCE</scope>
    <source>
        <strain evidence="4">GSO104</strain>
    </source>
</reference>
<feature type="transmembrane region" description="Helical" evidence="2">
    <location>
        <begin position="177"/>
        <end position="206"/>
    </location>
</feature>
<protein>
    <recommendedName>
        <fullName evidence="3">Fungal lipase-type domain-containing protein</fullName>
    </recommendedName>
</protein>
<name>A0A7S4V869_9STRA</name>
<feature type="transmembrane region" description="Helical" evidence="2">
    <location>
        <begin position="625"/>
        <end position="645"/>
    </location>
</feature>
<feature type="domain" description="Fungal lipase-type" evidence="3">
    <location>
        <begin position="869"/>
        <end position="969"/>
    </location>
</feature>
<dbReference type="InterPro" id="IPR029058">
    <property type="entry name" value="AB_hydrolase_fold"/>
</dbReference>